<dbReference type="Pfam" id="PF13976">
    <property type="entry name" value="gag_pre-integrs"/>
    <property type="match status" value="1"/>
</dbReference>
<dbReference type="Pfam" id="PF22936">
    <property type="entry name" value="Pol_BBD"/>
    <property type="match status" value="1"/>
</dbReference>
<feature type="domain" description="Integrase catalytic" evidence="6">
    <location>
        <begin position="680"/>
        <end position="795"/>
    </location>
</feature>
<gene>
    <name evidence="7" type="ORF">FSB_LOCUS10134</name>
</gene>
<dbReference type="PANTHER" id="PTHR11439:SF500">
    <property type="entry name" value="RNA-DIRECTED DNA POLYMERASE"/>
    <property type="match status" value="1"/>
</dbReference>
<dbReference type="Gene3D" id="3.30.420.10">
    <property type="entry name" value="Ribonuclease H-like superfamily/Ribonuclease H"/>
    <property type="match status" value="1"/>
</dbReference>
<dbReference type="InterPro" id="IPR001128">
    <property type="entry name" value="Cyt_P450"/>
</dbReference>
<dbReference type="InterPro" id="IPR025724">
    <property type="entry name" value="GAG-pre-integrase_dom"/>
</dbReference>
<dbReference type="SUPFAM" id="SSF56672">
    <property type="entry name" value="DNA/RNA polymerases"/>
    <property type="match status" value="1"/>
</dbReference>
<keyword evidence="3 4" id="KW-0408">Iron</keyword>
<dbReference type="PANTHER" id="PTHR11439">
    <property type="entry name" value="GAG-POL-RELATED RETROTRANSPOSON"/>
    <property type="match status" value="1"/>
</dbReference>
<evidence type="ECO:0000256" key="4">
    <source>
        <dbReference type="PIRSR" id="PIRSR602403-1"/>
    </source>
</evidence>
<evidence type="ECO:0000256" key="1">
    <source>
        <dbReference type="ARBA" id="ARBA00022723"/>
    </source>
</evidence>
<evidence type="ECO:0000256" key="3">
    <source>
        <dbReference type="ARBA" id="ARBA00023004"/>
    </source>
</evidence>
<feature type="compositionally biased region" description="Pro residues" evidence="5">
    <location>
        <begin position="872"/>
        <end position="881"/>
    </location>
</feature>
<dbReference type="CDD" id="cd09272">
    <property type="entry name" value="RNase_HI_RT_Ty1"/>
    <property type="match status" value="1"/>
</dbReference>
<dbReference type="InterPro" id="IPR043502">
    <property type="entry name" value="DNA/RNA_pol_sf"/>
</dbReference>
<dbReference type="GO" id="GO:0004190">
    <property type="term" value="F:aspartic-type endopeptidase activity"/>
    <property type="evidence" value="ECO:0007669"/>
    <property type="project" value="UniProtKB-KW"/>
</dbReference>
<dbReference type="InterPro" id="IPR001584">
    <property type="entry name" value="Integrase_cat-core"/>
</dbReference>
<keyword evidence="4" id="KW-0349">Heme</keyword>
<dbReference type="Pfam" id="PF00665">
    <property type="entry name" value="rve"/>
    <property type="match status" value="1"/>
</dbReference>
<dbReference type="InterPro" id="IPR013103">
    <property type="entry name" value="RVT_2"/>
</dbReference>
<feature type="compositionally biased region" description="Pro residues" evidence="5">
    <location>
        <begin position="847"/>
        <end position="863"/>
    </location>
</feature>
<dbReference type="PROSITE" id="PS00086">
    <property type="entry name" value="CYTOCHROME_P450"/>
    <property type="match status" value="1"/>
</dbReference>
<organism evidence="7">
    <name type="scientific">Fagus sylvatica</name>
    <name type="common">Beechnut</name>
    <dbReference type="NCBI Taxonomy" id="28930"/>
    <lineage>
        <taxon>Eukaryota</taxon>
        <taxon>Viridiplantae</taxon>
        <taxon>Streptophyta</taxon>
        <taxon>Embryophyta</taxon>
        <taxon>Tracheophyta</taxon>
        <taxon>Spermatophyta</taxon>
        <taxon>Magnoliopsida</taxon>
        <taxon>eudicotyledons</taxon>
        <taxon>Gunneridae</taxon>
        <taxon>Pentapetalae</taxon>
        <taxon>rosids</taxon>
        <taxon>fabids</taxon>
        <taxon>Fagales</taxon>
        <taxon>Fagaceae</taxon>
        <taxon>Fagus</taxon>
    </lineage>
</organism>
<feature type="binding site" description="axial binding residue" evidence="4">
    <location>
        <position position="1635"/>
    </location>
    <ligand>
        <name>heme</name>
        <dbReference type="ChEBI" id="CHEBI:30413"/>
    </ligand>
    <ligandPart>
        <name>Fe</name>
        <dbReference type="ChEBI" id="CHEBI:18248"/>
    </ligandPart>
</feature>
<feature type="region of interest" description="Disordered" evidence="5">
    <location>
        <begin position="1184"/>
        <end position="1204"/>
    </location>
</feature>
<feature type="compositionally biased region" description="Polar residues" evidence="5">
    <location>
        <begin position="409"/>
        <end position="435"/>
    </location>
</feature>
<evidence type="ECO:0000256" key="5">
    <source>
        <dbReference type="SAM" id="MobiDB-lite"/>
    </source>
</evidence>
<dbReference type="GO" id="GO:0015074">
    <property type="term" value="P:DNA integration"/>
    <property type="evidence" value="ECO:0007669"/>
    <property type="project" value="InterPro"/>
</dbReference>
<proteinExistence type="predicted"/>
<dbReference type="Pfam" id="PF07727">
    <property type="entry name" value="RVT_2"/>
    <property type="match status" value="1"/>
</dbReference>
<dbReference type="InterPro" id="IPR017972">
    <property type="entry name" value="Cyt_P450_CS"/>
</dbReference>
<comment type="cofactor">
    <cofactor evidence="4">
        <name>heme</name>
        <dbReference type="ChEBI" id="CHEBI:30413"/>
    </cofactor>
</comment>
<keyword evidence="2" id="KW-0378">Hydrolase</keyword>
<dbReference type="GO" id="GO:0003676">
    <property type="term" value="F:nucleic acid binding"/>
    <property type="evidence" value="ECO:0007669"/>
    <property type="project" value="InterPro"/>
</dbReference>
<protein>
    <recommendedName>
        <fullName evidence="6">Integrase catalytic domain-containing protein</fullName>
    </recommendedName>
</protein>
<dbReference type="PROSITE" id="PS50994">
    <property type="entry name" value="INTEGRASE"/>
    <property type="match status" value="1"/>
</dbReference>
<evidence type="ECO:0000313" key="7">
    <source>
        <dbReference type="EMBL" id="SPC82252.1"/>
    </source>
</evidence>
<sequence length="1687" mass="189795">MVGRPVVVSTDPEFNHYIIKQEGRLVELWYLDSFSKLFTMEGENKVNAIGFVHKYIRSITLNHFGAESLKEKLLPQIEEIVNKTLQTWSSQPSIEVKHAASVMIFDFTAKQIFGYDAEKSLTKMSEKFTNTLGGLMTFPLNIRELSGLHQISPMAESSSSANLFQIPNISPFISIKLDGTNYLQWTSQFLPILRSYDLLSIVDGSEVCPAKHLVTAEGKQDANPAYVLWNKKDQLVLSWLIATLTPNVLSTVYGLNTSRQVWNSLATRYASQSKSRIAHLKRQLQTLRQESRTCSEYLRLAKSWADQLAAVGKPIDDDDLISFIISGLNPSYNTFITTFNFATRETPLPYDDFEAELLNHETLLENQNAVASSDSNTFALYSNKQHNRDRKPKFNGPQKPNHPPKPHFSHQNQKPTTTFPKYKPNQSSPIPFNSSRPPCQICGKPNHQALDCYHRMDYSYQGRHPPTQLAAMVAHTNSQLVEEDHQPWYADSGANQHITADLENLNLSSEPYQGNTDVAVGNGSGLQIQNTGSTTLTAQNSSFKLNTVLHCPDVPVNLLSIQKFCEENDCLFQLTATSFLVKDIRTGQVLLHGLSRDGLYPIPLQRLSIRKARGLTAFLGIQTSASVWHHRLGHPAMVTVHRVITHNKLPITGLGDKTDFCESCQLAKCKRLPFTKSDRVSNLPLQLVHSDVWQSPVVSLSGCRYYVIFIDDYSRFSWLFPLKSKSDVYPCFIKFKCMVENLFSSKIKSFQSDGGGEYSYTPFKNLLTQHGIFHRFSCPHTSPQNGVAERKHRHVIFQPRLLHLYVCQLRILALKNQSFFHHHLIQVCLLPPSPPPLISLTELDTTPPSPPSTTPTSSLPPLPETTFSSIPFEPPQDPPPTHRMITRSMTGSTRPKSFRDHQLYYSTSHPLKAFHSSLVPSEPNTYNQASKQPEWLAAMEAEFGALTTNGTWSLCPRPPNRKIIRNKWVFRLKQKADGSIDRYKARLVAKGFDQENGIDYTETFSPVIKPTTIRVILALAVHFNWPIRQLDVSNAFLHGSLTEEVYMEQPRGFVDPHFPNHVCRLHKALYGLKQAPRAWFTRLRQSLVHLGFVESLVDASLFTFHHSSIHLYVLIYVDDILVTGTHPSHMLTVIQQLQSEFPLKDLGPLSYFLGIHAVRDSHGLHLSQSKYILELLNRARMVGAKPSSTPTASGSKLSQHAGTPLPDGTEYRQIIGALQYCTLTRPDIAFSVNQLCQFMHSPTSAHWTAAKRVLRYLKGTIEHGLSFSHSSLQLTAFCDSDWAGNPDDRRSTTGFGIFLGSCLVSWSAKKQTVVARSSTEAEYRAMAVTTADLYWIRMLLQDLHVPLASPPTLWCDNVGALALASNPVFHARTKHIEVDYHFIREKVANKDMTIRFISTGDQIADIFTKGLSTTRFSFLRAKLLVIPCPISLRGAVKEINTIDSITDTAGQPAVSLPYIDPMSHKVAKSNIKPVKEKQHQAICQGIDSHVQKINHGFESVSAALSFTLKLLADHPAVLQELEAEHEAILKNRENSNSMLTWDEYKSMTFTLQVINEALRLGNVAPGLLRKALKDIEFKGYTIPAGWTIMLVNSALQVNPNTYKDPLAFNPWRWKELDPLVVSKNFMPFGGGIRQCAGAEYSKTFMATFLHVLVTKYRWTKVKGGNIVRSPVLGFTDGLHINFSKKRN</sequence>
<evidence type="ECO:0000259" key="6">
    <source>
        <dbReference type="PROSITE" id="PS50994"/>
    </source>
</evidence>
<feature type="compositionally biased region" description="Polar residues" evidence="5">
    <location>
        <begin position="1186"/>
        <end position="1201"/>
    </location>
</feature>
<dbReference type="InterPro" id="IPR036396">
    <property type="entry name" value="Cyt_P450_sf"/>
</dbReference>
<feature type="region of interest" description="Disordered" evidence="5">
    <location>
        <begin position="839"/>
        <end position="896"/>
    </location>
</feature>
<dbReference type="GO" id="GO:0004497">
    <property type="term" value="F:monooxygenase activity"/>
    <property type="evidence" value="ECO:0007669"/>
    <property type="project" value="InterPro"/>
</dbReference>
<dbReference type="InterPro" id="IPR054722">
    <property type="entry name" value="PolX-like_BBD"/>
</dbReference>
<dbReference type="GO" id="GO:0020037">
    <property type="term" value="F:heme binding"/>
    <property type="evidence" value="ECO:0007669"/>
    <property type="project" value="InterPro"/>
</dbReference>
<dbReference type="Pfam" id="PF00067">
    <property type="entry name" value="p450"/>
    <property type="match status" value="1"/>
</dbReference>
<dbReference type="InterPro" id="IPR012337">
    <property type="entry name" value="RNaseH-like_sf"/>
</dbReference>
<dbReference type="InterPro" id="IPR036397">
    <property type="entry name" value="RNaseH_sf"/>
</dbReference>
<keyword evidence="1 4" id="KW-0479">Metal-binding</keyword>
<keyword evidence="2" id="KW-0645">Protease</keyword>
<dbReference type="EMBL" id="OIVN01000567">
    <property type="protein sequence ID" value="SPC82252.1"/>
    <property type="molecule type" value="Genomic_DNA"/>
</dbReference>
<dbReference type="GO" id="GO:0016705">
    <property type="term" value="F:oxidoreductase activity, acting on paired donors, with incorporation or reduction of molecular oxygen"/>
    <property type="evidence" value="ECO:0007669"/>
    <property type="project" value="InterPro"/>
</dbReference>
<keyword evidence="2" id="KW-0064">Aspartyl protease</keyword>
<dbReference type="Pfam" id="PF14223">
    <property type="entry name" value="Retrotran_gag_2"/>
    <property type="match status" value="1"/>
</dbReference>
<accession>A0A2N9F558</accession>
<dbReference type="PRINTS" id="PR00465">
    <property type="entry name" value="EP450IV"/>
</dbReference>
<feature type="region of interest" description="Disordered" evidence="5">
    <location>
        <begin position="385"/>
        <end position="435"/>
    </location>
</feature>
<dbReference type="Gene3D" id="1.10.630.10">
    <property type="entry name" value="Cytochrome P450"/>
    <property type="match status" value="2"/>
</dbReference>
<dbReference type="InterPro" id="IPR002403">
    <property type="entry name" value="Cyt_P450_E_grp-IV"/>
</dbReference>
<reference evidence="7" key="1">
    <citation type="submission" date="2018-02" db="EMBL/GenBank/DDBJ databases">
        <authorList>
            <person name="Cohen D.B."/>
            <person name="Kent A.D."/>
        </authorList>
    </citation>
    <scope>NUCLEOTIDE SEQUENCE</scope>
</reference>
<name>A0A2N9F558_FAGSY</name>
<evidence type="ECO:0000256" key="2">
    <source>
        <dbReference type="ARBA" id="ARBA00022750"/>
    </source>
</evidence>
<dbReference type="SUPFAM" id="SSF48264">
    <property type="entry name" value="Cytochrome P450"/>
    <property type="match status" value="2"/>
</dbReference>
<dbReference type="SUPFAM" id="SSF53098">
    <property type="entry name" value="Ribonuclease H-like"/>
    <property type="match status" value="1"/>
</dbReference>
<dbReference type="GO" id="GO:0005506">
    <property type="term" value="F:iron ion binding"/>
    <property type="evidence" value="ECO:0007669"/>
    <property type="project" value="InterPro"/>
</dbReference>